<dbReference type="EMBL" id="MU855454">
    <property type="protein sequence ID" value="KAK3903351.1"/>
    <property type="molecule type" value="Genomic_DNA"/>
</dbReference>
<feature type="domain" description="FAD/NAD(P)-binding" evidence="5">
    <location>
        <begin position="4"/>
        <end position="302"/>
    </location>
</feature>
<evidence type="ECO:0000313" key="7">
    <source>
        <dbReference type="Proteomes" id="UP001303889"/>
    </source>
</evidence>
<dbReference type="SUPFAM" id="SSF51905">
    <property type="entry name" value="FAD/NAD(P)-binding domain"/>
    <property type="match status" value="1"/>
</dbReference>
<evidence type="ECO:0000259" key="5">
    <source>
        <dbReference type="Pfam" id="PF07992"/>
    </source>
</evidence>
<evidence type="ECO:0000256" key="3">
    <source>
        <dbReference type="ARBA" id="ARBA00022827"/>
    </source>
</evidence>
<dbReference type="PANTHER" id="PTHR43735">
    <property type="entry name" value="APOPTOSIS-INDUCING FACTOR 1"/>
    <property type="match status" value="1"/>
</dbReference>
<evidence type="ECO:0000256" key="1">
    <source>
        <dbReference type="ARBA" id="ARBA00006442"/>
    </source>
</evidence>
<evidence type="ECO:0000256" key="4">
    <source>
        <dbReference type="ARBA" id="ARBA00023002"/>
    </source>
</evidence>
<evidence type="ECO:0000256" key="2">
    <source>
        <dbReference type="ARBA" id="ARBA00022630"/>
    </source>
</evidence>
<comment type="caution">
    <text evidence="6">The sequence shown here is derived from an EMBL/GenBank/DDBJ whole genome shotgun (WGS) entry which is preliminary data.</text>
</comment>
<keyword evidence="2" id="KW-0285">Flavoprotein</keyword>
<protein>
    <recommendedName>
        <fullName evidence="5">FAD/NAD(P)-binding domain-containing protein</fullName>
    </recommendedName>
</protein>
<reference evidence="6" key="2">
    <citation type="submission" date="2023-05" db="EMBL/GenBank/DDBJ databases">
        <authorList>
            <consortium name="Lawrence Berkeley National Laboratory"/>
            <person name="Steindorff A."/>
            <person name="Hensen N."/>
            <person name="Bonometti L."/>
            <person name="Westerberg I."/>
            <person name="Brannstrom I.O."/>
            <person name="Guillou S."/>
            <person name="Cros-Aarteil S."/>
            <person name="Calhoun S."/>
            <person name="Haridas S."/>
            <person name="Kuo A."/>
            <person name="Mondo S."/>
            <person name="Pangilinan J."/>
            <person name="Riley R."/>
            <person name="Labutti K."/>
            <person name="Andreopoulos B."/>
            <person name="Lipzen A."/>
            <person name="Chen C."/>
            <person name="Yanf M."/>
            <person name="Daum C."/>
            <person name="Ng V."/>
            <person name="Clum A."/>
            <person name="Ohm R."/>
            <person name="Martin F."/>
            <person name="Silar P."/>
            <person name="Natvig D."/>
            <person name="Lalanne C."/>
            <person name="Gautier V."/>
            <person name="Ament-Velasquez S.L."/>
            <person name="Kruys A."/>
            <person name="Hutchinson M.I."/>
            <person name="Powell A.J."/>
            <person name="Barry K."/>
            <person name="Miller A.N."/>
            <person name="Grigoriev I.V."/>
            <person name="Debuchy R."/>
            <person name="Gladieux P."/>
            <person name="Thoren M.H."/>
            <person name="Johannesson H."/>
        </authorList>
    </citation>
    <scope>NUCLEOTIDE SEQUENCE</scope>
    <source>
        <strain evidence="6">CBS 103.79</strain>
    </source>
</reference>
<proteinExistence type="inferred from homology"/>
<dbReference type="GO" id="GO:0005737">
    <property type="term" value="C:cytoplasm"/>
    <property type="evidence" value="ECO:0007669"/>
    <property type="project" value="TreeGrafter"/>
</dbReference>
<comment type="similarity">
    <text evidence="1">Belongs to the FAD-dependent oxidoreductase family.</text>
</comment>
<dbReference type="GO" id="GO:0050660">
    <property type="term" value="F:flavin adenine dinucleotide binding"/>
    <property type="evidence" value="ECO:0007669"/>
    <property type="project" value="TreeGrafter"/>
</dbReference>
<name>A0AAN6RV79_9PEZI</name>
<gene>
    <name evidence="6" type="ORF">C8A05DRAFT_14701</name>
</gene>
<reference evidence="6" key="1">
    <citation type="journal article" date="2023" name="Mol. Phylogenet. Evol.">
        <title>Genome-scale phylogeny and comparative genomics of the fungal order Sordariales.</title>
        <authorList>
            <person name="Hensen N."/>
            <person name="Bonometti L."/>
            <person name="Westerberg I."/>
            <person name="Brannstrom I.O."/>
            <person name="Guillou S."/>
            <person name="Cros-Aarteil S."/>
            <person name="Calhoun S."/>
            <person name="Haridas S."/>
            <person name="Kuo A."/>
            <person name="Mondo S."/>
            <person name="Pangilinan J."/>
            <person name="Riley R."/>
            <person name="LaButti K."/>
            <person name="Andreopoulos B."/>
            <person name="Lipzen A."/>
            <person name="Chen C."/>
            <person name="Yan M."/>
            <person name="Daum C."/>
            <person name="Ng V."/>
            <person name="Clum A."/>
            <person name="Steindorff A."/>
            <person name="Ohm R.A."/>
            <person name="Martin F."/>
            <person name="Silar P."/>
            <person name="Natvig D.O."/>
            <person name="Lalanne C."/>
            <person name="Gautier V."/>
            <person name="Ament-Velasquez S.L."/>
            <person name="Kruys A."/>
            <person name="Hutchinson M.I."/>
            <person name="Powell A.J."/>
            <person name="Barry K."/>
            <person name="Miller A.N."/>
            <person name="Grigoriev I.V."/>
            <person name="Debuchy R."/>
            <person name="Gladieux P."/>
            <person name="Hiltunen Thoren M."/>
            <person name="Johannesson H."/>
        </authorList>
    </citation>
    <scope>NUCLEOTIDE SEQUENCE</scope>
    <source>
        <strain evidence="6">CBS 103.79</strain>
    </source>
</reference>
<keyword evidence="3" id="KW-0274">FAD</keyword>
<accession>A0AAN6RV79</accession>
<evidence type="ECO:0000313" key="6">
    <source>
        <dbReference type="EMBL" id="KAK3903351.1"/>
    </source>
</evidence>
<sequence>MGKTIVILGASLAGVPIAHYLLKHTATKVEGLKVILVSPNTDMYWNLASIRAILPDMMGDDKLFIPLAPAFAKYPSEQYEIIHGVAEKVEPSARTVQIRGNDGSARTISYDDLVVATGASFKADMPFKNLSTTEETKASLHDWAKRIGAAKSIVVAGAGATGVELAGELGQEYAVTGKKEITLVADQELPFVSKFRRDVREAAKKELERLKVKVITNAKVTSPASSNSTTLTLTKTDGTTSTLQADLLIPTFGLIPNTSFLPASMLDARGYIKQTTYLRAEGHDDIFVVGDAGNLQDPQAAHTEQQTLHVVRLLEARALAAEAAGAAAPEYKPSDKIMFAATVGRNRGTGQMGNWKLWSWIVWFAKGRYLGTNYAEDIAKGARTMTVKEW</sequence>
<dbReference type="Pfam" id="PF07992">
    <property type="entry name" value="Pyr_redox_2"/>
    <property type="match status" value="1"/>
</dbReference>
<dbReference type="GO" id="GO:0004174">
    <property type="term" value="F:electron-transferring-flavoprotein dehydrogenase activity"/>
    <property type="evidence" value="ECO:0007669"/>
    <property type="project" value="TreeGrafter"/>
</dbReference>
<keyword evidence="4" id="KW-0560">Oxidoreductase</keyword>
<organism evidence="6 7">
    <name type="scientific">Staphylotrichum tortipilum</name>
    <dbReference type="NCBI Taxonomy" id="2831512"/>
    <lineage>
        <taxon>Eukaryota</taxon>
        <taxon>Fungi</taxon>
        <taxon>Dikarya</taxon>
        <taxon>Ascomycota</taxon>
        <taxon>Pezizomycotina</taxon>
        <taxon>Sordariomycetes</taxon>
        <taxon>Sordariomycetidae</taxon>
        <taxon>Sordariales</taxon>
        <taxon>Chaetomiaceae</taxon>
        <taxon>Staphylotrichum</taxon>
    </lineage>
</organism>
<dbReference type="Proteomes" id="UP001303889">
    <property type="component" value="Unassembled WGS sequence"/>
</dbReference>
<dbReference type="PANTHER" id="PTHR43735:SF3">
    <property type="entry name" value="FERROPTOSIS SUPPRESSOR PROTEIN 1"/>
    <property type="match status" value="1"/>
</dbReference>
<dbReference type="InterPro" id="IPR023753">
    <property type="entry name" value="FAD/NAD-binding_dom"/>
</dbReference>
<dbReference type="Gene3D" id="3.50.50.100">
    <property type="match status" value="1"/>
</dbReference>
<dbReference type="InterPro" id="IPR036188">
    <property type="entry name" value="FAD/NAD-bd_sf"/>
</dbReference>
<keyword evidence="7" id="KW-1185">Reference proteome</keyword>
<dbReference type="PRINTS" id="PR00368">
    <property type="entry name" value="FADPNR"/>
</dbReference>
<dbReference type="AlphaFoldDB" id="A0AAN6RV79"/>